<evidence type="ECO:0000256" key="1">
    <source>
        <dbReference type="SAM" id="MobiDB-lite"/>
    </source>
</evidence>
<feature type="non-terminal residue" evidence="2">
    <location>
        <position position="1"/>
    </location>
</feature>
<dbReference type="AlphaFoldDB" id="A0A061S2Z0"/>
<accession>A0A061S2Z0</accession>
<protein>
    <submittedName>
        <fullName evidence="2">Uncharacterized protein</fullName>
    </submittedName>
</protein>
<proteinExistence type="predicted"/>
<gene>
    <name evidence="2" type="ORF">TSPGSL018_18113</name>
</gene>
<sequence length="357" mass="36476">AARALQQQQQQQATARRQQEQMASVPANQALLMQQLQQLVRLQQQQQQQRVLRAQTLDAATFALSMGPQQGQAPVPVSSDDARLGAVPQPSYGFGRQSPIGTQVPYRQSSPSLGVLAAAQPVPLKGQRGSMQQLQEGAAGMDGLGQAAPTTDQCAGLQRSASDTVQLKAAELVPDSAAVLPAPSELAPGSGLGVAPPKEGNQSVPQGSRLHQYSGVLAPDSGLEAELGSLAESMKAVALGSGQPAEHGAPGQPGIGLSPSPFEEPKEGEGPSDQAPASILGSARDGDDEGQTLPGIPGGPAPTSFDAQNFAFFSGDVEDALLEPLGGLEDCCLDAAGAEFEGHSLGALLDDAPPNLA</sequence>
<feature type="region of interest" description="Disordered" evidence="1">
    <location>
        <begin position="1"/>
        <end position="24"/>
    </location>
</feature>
<organism evidence="2">
    <name type="scientific">Tetraselmis sp. GSL018</name>
    <dbReference type="NCBI Taxonomy" id="582737"/>
    <lineage>
        <taxon>Eukaryota</taxon>
        <taxon>Viridiplantae</taxon>
        <taxon>Chlorophyta</taxon>
        <taxon>core chlorophytes</taxon>
        <taxon>Chlorodendrophyceae</taxon>
        <taxon>Chlorodendrales</taxon>
        <taxon>Chlorodendraceae</taxon>
        <taxon>Tetraselmis</taxon>
    </lineage>
</organism>
<evidence type="ECO:0000313" key="2">
    <source>
        <dbReference type="EMBL" id="JAC77280.1"/>
    </source>
</evidence>
<feature type="region of interest" description="Disordered" evidence="1">
    <location>
        <begin position="239"/>
        <end position="304"/>
    </location>
</feature>
<dbReference type="EMBL" id="GBEZ01008250">
    <property type="protein sequence ID" value="JAC77280.1"/>
    <property type="molecule type" value="Transcribed_RNA"/>
</dbReference>
<reference evidence="2" key="1">
    <citation type="submission" date="2014-05" db="EMBL/GenBank/DDBJ databases">
        <title>The transcriptome of the halophilic microalga Tetraselmis sp. GSL018 isolated from the Great Salt Lake, Utah.</title>
        <authorList>
            <person name="Jinkerson R.E."/>
            <person name="D'Adamo S."/>
            <person name="Posewitz M.C."/>
        </authorList>
    </citation>
    <scope>NUCLEOTIDE SEQUENCE</scope>
    <source>
        <strain evidence="2">GSL018</strain>
    </source>
</reference>
<name>A0A061S2Z0_9CHLO</name>